<evidence type="ECO:0000313" key="3">
    <source>
        <dbReference type="EMBL" id="EKM76852.1"/>
    </source>
</evidence>
<dbReference type="PANTHER" id="PTHR47667:SF1">
    <property type="entry name" value="REGULATOR OF TY1 TRANSPOSITION PROTEIN 107"/>
    <property type="match status" value="1"/>
</dbReference>
<dbReference type="FunCoup" id="K5X1Q9">
    <property type="interactions" value="288"/>
</dbReference>
<dbReference type="SUPFAM" id="SSF52113">
    <property type="entry name" value="BRCT domain"/>
    <property type="match status" value="4"/>
</dbReference>
<dbReference type="Pfam" id="PF16589">
    <property type="entry name" value="BRCT_2"/>
    <property type="match status" value="1"/>
</dbReference>
<dbReference type="CDD" id="cd17743">
    <property type="entry name" value="BRCT_BRC1_like_rpt5"/>
    <property type="match status" value="1"/>
</dbReference>
<dbReference type="Proteomes" id="UP000008493">
    <property type="component" value="Unassembled WGS sequence"/>
</dbReference>
<feature type="compositionally biased region" description="Acidic residues" evidence="1">
    <location>
        <begin position="1022"/>
        <end position="1041"/>
    </location>
</feature>
<dbReference type="Pfam" id="PF12738">
    <property type="entry name" value="PTCB-BRCT"/>
    <property type="match status" value="1"/>
</dbReference>
<dbReference type="EMBL" id="JH971399">
    <property type="protein sequence ID" value="EKM76852.1"/>
    <property type="molecule type" value="Genomic_DNA"/>
</dbReference>
<feature type="compositionally biased region" description="Polar residues" evidence="1">
    <location>
        <begin position="753"/>
        <end position="783"/>
    </location>
</feature>
<dbReference type="CDD" id="cd18436">
    <property type="entry name" value="BRCT_BRC1_like_rpt2"/>
    <property type="match status" value="1"/>
</dbReference>
<dbReference type="HOGENOM" id="CLU_002149_1_0_1"/>
<dbReference type="GO" id="GO:0035361">
    <property type="term" value="C:Cul8-RING ubiquitin ligase complex"/>
    <property type="evidence" value="ECO:0007669"/>
    <property type="project" value="TreeGrafter"/>
</dbReference>
<feature type="domain" description="BRCT" evidence="2">
    <location>
        <begin position="359"/>
        <end position="434"/>
    </location>
</feature>
<proteinExistence type="predicted"/>
<dbReference type="GO" id="GO:0006302">
    <property type="term" value="P:double-strand break repair"/>
    <property type="evidence" value="ECO:0007669"/>
    <property type="project" value="TreeGrafter"/>
</dbReference>
<feature type="domain" description="BRCT" evidence="2">
    <location>
        <begin position="1254"/>
        <end position="1321"/>
    </location>
</feature>
<gene>
    <name evidence="3" type="ORF">AGABI1DRAFT_108483</name>
</gene>
<dbReference type="PROSITE" id="PS50172">
    <property type="entry name" value="BRCT"/>
    <property type="match status" value="4"/>
</dbReference>
<dbReference type="OMA" id="DSHNWSY"/>
<feature type="compositionally biased region" description="Basic and acidic residues" evidence="1">
    <location>
        <begin position="1042"/>
        <end position="1069"/>
    </location>
</feature>
<feature type="domain" description="BRCT" evidence="2">
    <location>
        <begin position="1"/>
        <end position="86"/>
    </location>
</feature>
<dbReference type="Pfam" id="PF16770">
    <property type="entry name" value="RTT107_BRCT_5"/>
    <property type="match status" value="1"/>
</dbReference>
<dbReference type="KEGG" id="abp:AGABI1DRAFT108483"/>
<feature type="region of interest" description="Disordered" evidence="1">
    <location>
        <begin position="1159"/>
        <end position="1234"/>
    </location>
</feature>
<dbReference type="GO" id="GO:1990683">
    <property type="term" value="P:DNA double-strand break attachment to nuclear envelope"/>
    <property type="evidence" value="ECO:0007669"/>
    <property type="project" value="TreeGrafter"/>
</dbReference>
<dbReference type="PANTHER" id="PTHR47667">
    <property type="entry name" value="REGULATOR OF TY1 TRANSPOSITION PROTEIN 107"/>
    <property type="match status" value="1"/>
</dbReference>
<evidence type="ECO:0000259" key="2">
    <source>
        <dbReference type="PROSITE" id="PS50172"/>
    </source>
</evidence>
<dbReference type="InterPro" id="IPR036420">
    <property type="entry name" value="BRCT_dom_sf"/>
</dbReference>
<sequence length="1542" mass="171054">MSLFHNTKYFLANSLPPNRQEQLDYALSKNGAIKADTLTNATHIITNSAHFEASEYIGQGVFVVSDQWVDRSLVLGKLQGPQYYSVDPGMIFSGIIACATEQLPTHDLEVLSAGITALGGQWRVALTSDVTHLFATSPNSPKYTTALAHRDSAGIKILLPHWFDDSVRLGIKNLSVEPYLWPDPPLLTDIGATANIKTHNRQSSEDKAKKALLSTMNDFTPSFDSKVPLPKDVDLMLVKKNVWNGKRILLSWTLSLYGSRREAVEAGIRRAGGVVLRYPTDEEEDLTTEAREKRRDKKEARAVDECDILITRWRNGRSYGRAFRLHKTIGTMAWLYHVESSGQTPRPVDQLLHYPVPRTPINNFGMHEITVTNYTGEAREYIKKLISSMGAKFTPSMTGKNTVLIAAYIQGTKADKARAWSIPIVNHTWLEDCYIQWRHLTMATEKYIVFPPGVDFSKLLGERGVGIRGVELCDEEEGKEGDSGSEDENAMDVDQVQDDGVWKEDEHDDLDILSMPDPDDLRELSIPPQQAFKTPSKKSPMKSKAHGKSSSVSPSKRVISASVSPTKRSPTKREVEVVITPARKGAYMDATRITPAKSASKSKSSSPVKRRTIVPSNERGRVGKKDATSDVDGDDEGTSRSRAQTPELAPMEVDEEEDIDRGVDLATPPTKKPVMKPNSKANGSVGLKKTKKRIELIPELEISGESDATLDHTPATLRRLVKKTPGAVEDDNQDSNKKSSPRKRPNDDDESYHQTTEPTTATSSVISSANSPAVSSDISSAVSQPPPKRRLIRRLTSEASSEFEKEKEREKEKMKNRSLTKLTRRATNGRIPSEESVDHELADNEIETGDEGEEEKENVVDVHVKSPRKSKSDAPPLQKTSLLKMTRGDARTRVKVKSAKAKARELYSSEEEVMDIVKDKPMKGKKGKAKAKEEIKPKKKGRQSKVVSEDEESTHVESEDEEEVGQGGDPATKKTTLKSLKTRPSRQNLVEVVINTPMKTPEKTQAKTYSSKSKGKKKAVAEDEENADSSEVEKDAEETEEEKPVSRRDSLRKLKKTESIRAEAEEKAVKASTLRPKPISKAGSTLGSKPKSKRRQSHHVSPPPDSSRTHTPVTDTNEPLPAKRGAATRAQEKLKVMMPDATKFEAELRKARKSVGGMAGIGIGSWEQEEDSGSAIKSRNKRKSNDMDVDEEMEDGGKKRRRSSGKARVAEENEDEVVAVPPGKKAKAKPSDGHDQAIASDKIYLMTTQVALPDNISKILEKLGVSMTTRPTQCTHLLAPQLVRTEKFLCALATAPYILEASWATKSASAKQLLPEANFLLRDEKAEVKYGMKLEEALERARQLRGTLFIDKIFYVTPKTKVDFKLLKSVVTTHGGQLMPQSPTVRSLKGHTDRYVISCPEDISIWRPLVAQNIPIFTQEFLLIGVLKQELDWDNRDLRVPGIHVPDQLGCVRTSVDVGRDACYMEEPPGLSPRCSVFLVKPDLHIQEVKYMEIPRQILHGSSSNSGIGYEADYGSNLSRSPNNVALARTLENCELTAVSYY</sequence>
<dbReference type="InParanoid" id="K5X1Q9"/>
<protein>
    <recommendedName>
        <fullName evidence="2">BRCT domain-containing protein</fullName>
    </recommendedName>
</protein>
<dbReference type="RefSeq" id="XP_007332470.1">
    <property type="nucleotide sequence ID" value="XM_007332408.1"/>
</dbReference>
<feature type="region of interest" description="Disordered" evidence="1">
    <location>
        <begin position="510"/>
        <end position="1138"/>
    </location>
</feature>
<evidence type="ECO:0000256" key="1">
    <source>
        <dbReference type="SAM" id="MobiDB-lite"/>
    </source>
</evidence>
<organism evidence="3 4">
    <name type="scientific">Agaricus bisporus var. burnettii (strain JB137-S8 / ATCC MYA-4627 / FGSC 10392)</name>
    <name type="common">White button mushroom</name>
    <dbReference type="NCBI Taxonomy" id="597362"/>
    <lineage>
        <taxon>Eukaryota</taxon>
        <taxon>Fungi</taxon>
        <taxon>Dikarya</taxon>
        <taxon>Basidiomycota</taxon>
        <taxon>Agaricomycotina</taxon>
        <taxon>Agaricomycetes</taxon>
        <taxon>Agaricomycetidae</taxon>
        <taxon>Agaricales</taxon>
        <taxon>Agaricineae</taxon>
        <taxon>Agaricaceae</taxon>
        <taxon>Agaricus</taxon>
    </lineage>
</organism>
<dbReference type="STRING" id="597362.K5X1Q9"/>
<feature type="compositionally biased region" description="Basic and acidic residues" evidence="1">
    <location>
        <begin position="618"/>
        <end position="628"/>
    </location>
</feature>
<reference evidence="4" key="1">
    <citation type="journal article" date="2012" name="Proc. Natl. Acad. Sci. U.S.A.">
        <title>Genome sequence of the button mushroom Agaricus bisporus reveals mechanisms governing adaptation to a humic-rich ecological niche.</title>
        <authorList>
            <person name="Morin E."/>
            <person name="Kohler A."/>
            <person name="Baker A.R."/>
            <person name="Foulongne-Oriol M."/>
            <person name="Lombard V."/>
            <person name="Nagy L.G."/>
            <person name="Ohm R.A."/>
            <person name="Patyshakuliyeva A."/>
            <person name="Brun A."/>
            <person name="Aerts A.L."/>
            <person name="Bailey A.M."/>
            <person name="Billette C."/>
            <person name="Coutinho P.M."/>
            <person name="Deakin G."/>
            <person name="Doddapaneni H."/>
            <person name="Floudas D."/>
            <person name="Grimwood J."/>
            <person name="Hilden K."/>
            <person name="Kuees U."/>
            <person name="LaButti K.M."/>
            <person name="Lapidus A."/>
            <person name="Lindquist E.A."/>
            <person name="Lucas S.M."/>
            <person name="Murat C."/>
            <person name="Riley R.W."/>
            <person name="Salamov A.A."/>
            <person name="Schmutz J."/>
            <person name="Subramanian V."/>
            <person name="Woesten H.A.B."/>
            <person name="Xu J."/>
            <person name="Eastwood D.C."/>
            <person name="Foster G.D."/>
            <person name="Sonnenberg A.S."/>
            <person name="Cullen D."/>
            <person name="de Vries R.P."/>
            <person name="Lundell T."/>
            <person name="Hibbett D.S."/>
            <person name="Henrissat B."/>
            <person name="Burton K.S."/>
            <person name="Kerrigan R.W."/>
            <person name="Challen M.P."/>
            <person name="Grigoriev I.V."/>
            <person name="Martin F."/>
        </authorList>
    </citation>
    <scope>NUCLEOTIDE SEQUENCE [LARGE SCALE GENOMIC DNA]</scope>
    <source>
        <strain evidence="4">JB137-S8 / ATCC MYA-4627 / FGSC 10392</strain>
    </source>
</reference>
<feature type="compositionally biased region" description="Acidic residues" evidence="1">
    <location>
        <begin position="472"/>
        <end position="494"/>
    </location>
</feature>
<dbReference type="CDD" id="cd18432">
    <property type="entry name" value="BRCT_PAXIP1_rpt6_like"/>
    <property type="match status" value="1"/>
</dbReference>
<feature type="compositionally biased region" description="Basic residues" evidence="1">
    <location>
        <begin position="535"/>
        <end position="547"/>
    </location>
</feature>
<dbReference type="InterPro" id="IPR001357">
    <property type="entry name" value="BRCT_dom"/>
</dbReference>
<name>K5X1Q9_AGABU</name>
<feature type="compositionally biased region" description="Low complexity" evidence="1">
    <location>
        <begin position="548"/>
        <end position="562"/>
    </location>
</feature>
<feature type="compositionally biased region" description="Basic and acidic residues" evidence="1">
    <location>
        <begin position="832"/>
        <end position="842"/>
    </location>
</feature>
<dbReference type="eggNOG" id="KOG2043">
    <property type="taxonomic scope" value="Eukaryota"/>
</dbReference>
<dbReference type="OrthoDB" id="342264at2759"/>
<evidence type="ECO:0000313" key="4">
    <source>
        <dbReference type="Proteomes" id="UP000008493"/>
    </source>
</evidence>
<dbReference type="GeneID" id="18822577"/>
<dbReference type="InterPro" id="IPR053036">
    <property type="entry name" value="CellCycle_DNARepair_Reg"/>
</dbReference>
<feature type="compositionally biased region" description="Basic and acidic residues" evidence="1">
    <location>
        <begin position="802"/>
        <end position="815"/>
    </location>
</feature>
<keyword evidence="4" id="KW-1185">Reference proteome</keyword>
<dbReference type="Gene3D" id="3.40.50.10190">
    <property type="entry name" value="BRCT domain"/>
    <property type="match status" value="5"/>
</dbReference>
<feature type="region of interest" description="Disordered" evidence="1">
    <location>
        <begin position="471"/>
        <end position="494"/>
    </location>
</feature>
<feature type="compositionally biased region" description="Acidic residues" evidence="1">
    <location>
        <begin position="843"/>
        <end position="856"/>
    </location>
</feature>
<accession>K5X1Q9</accession>
<feature type="domain" description="BRCT" evidence="2">
    <location>
        <begin position="87"/>
        <end position="168"/>
    </location>
</feature>
<dbReference type="GO" id="GO:0005634">
    <property type="term" value="C:nucleus"/>
    <property type="evidence" value="ECO:0007669"/>
    <property type="project" value="TreeGrafter"/>
</dbReference>
<dbReference type="SMART" id="SM00292">
    <property type="entry name" value="BRCT"/>
    <property type="match status" value="5"/>
</dbReference>
<feature type="compositionally biased region" description="Low complexity" evidence="1">
    <location>
        <begin position="596"/>
        <end position="606"/>
    </location>
</feature>